<evidence type="ECO:0000313" key="5">
    <source>
        <dbReference type="Proteomes" id="UP000032233"/>
    </source>
</evidence>
<keyword evidence="1" id="KW-0597">Phosphoprotein</keyword>
<dbReference type="PANTHER" id="PTHR37299">
    <property type="entry name" value="TRANSCRIPTIONAL REGULATOR-RELATED"/>
    <property type="match status" value="1"/>
</dbReference>
<name>A0A0D2HQG0_9BACT</name>
<dbReference type="Gene3D" id="2.40.50.1020">
    <property type="entry name" value="LytTr DNA-binding domain"/>
    <property type="match status" value="1"/>
</dbReference>
<dbReference type="AlphaFoldDB" id="A0A0D2HQG0"/>
<dbReference type="InterPro" id="IPR046947">
    <property type="entry name" value="LytR-like"/>
</dbReference>
<keyword evidence="5" id="KW-1185">Reference proteome</keyword>
<evidence type="ECO:0000256" key="1">
    <source>
        <dbReference type="PROSITE-ProRule" id="PRU00169"/>
    </source>
</evidence>
<organism evidence="4 5">
    <name type="scientific">Dethiosulfatarculus sandiegensis</name>
    <dbReference type="NCBI Taxonomy" id="1429043"/>
    <lineage>
        <taxon>Bacteria</taxon>
        <taxon>Pseudomonadati</taxon>
        <taxon>Thermodesulfobacteriota</taxon>
        <taxon>Desulfarculia</taxon>
        <taxon>Desulfarculales</taxon>
        <taxon>Desulfarculaceae</taxon>
        <taxon>Dethiosulfatarculus</taxon>
    </lineage>
</organism>
<dbReference type="EMBL" id="AZAC01000024">
    <property type="protein sequence ID" value="KIX12723.1"/>
    <property type="molecule type" value="Genomic_DNA"/>
</dbReference>
<dbReference type="OrthoDB" id="1490554at2"/>
<reference evidence="4 5" key="1">
    <citation type="submission" date="2013-11" db="EMBL/GenBank/DDBJ databases">
        <title>Metagenomic analysis of a methanogenic consortium involved in long chain n-alkane degradation.</title>
        <authorList>
            <person name="Davidova I.A."/>
            <person name="Callaghan A.V."/>
            <person name="Wawrik B."/>
            <person name="Pruitt S."/>
            <person name="Marks C."/>
            <person name="Duncan K.E."/>
            <person name="Suflita J.M."/>
        </authorList>
    </citation>
    <scope>NUCLEOTIDE SEQUENCE [LARGE SCALE GENOMIC DNA]</scope>
    <source>
        <strain evidence="4 5">SPR</strain>
    </source>
</reference>
<dbReference type="Pfam" id="PF00072">
    <property type="entry name" value="Response_reg"/>
    <property type="match status" value="1"/>
</dbReference>
<feature type="modified residue" description="4-aspartylphosphate" evidence="1">
    <location>
        <position position="56"/>
    </location>
</feature>
<accession>A0A0D2HQG0</accession>
<dbReference type="Pfam" id="PF04397">
    <property type="entry name" value="LytTR"/>
    <property type="match status" value="1"/>
</dbReference>
<gene>
    <name evidence="4" type="ORF">X474_17575</name>
</gene>
<proteinExistence type="predicted"/>
<dbReference type="InterPro" id="IPR001789">
    <property type="entry name" value="Sig_transdc_resp-reg_receiver"/>
</dbReference>
<sequence length="243" mass="27719">MNDLGVVIVDDEPKARRLLKRMLESFPGIDIRGEADSVAMAERLIKETRAGVVFLDIELIGESGFDLVPKLDEETAVVFVTAFNEYALRAFEVNALDYLIKPVSEDRLAKSIRRLGKRQRQRPLQTSSERLHLDDVILVQDGKKRRWLALKNLCLIAANDNFTVLHSIDGVSGAVWRSLEQWVKLLPEDQFARIHRGMIVNLEQVETFEPIPVNRLKLHLTGMAESCIVSRRLTPQIRKRLSL</sequence>
<dbReference type="SMART" id="SM00850">
    <property type="entry name" value="LytTR"/>
    <property type="match status" value="1"/>
</dbReference>
<dbReference type="InterPro" id="IPR011006">
    <property type="entry name" value="CheY-like_superfamily"/>
</dbReference>
<evidence type="ECO:0000259" key="2">
    <source>
        <dbReference type="PROSITE" id="PS50110"/>
    </source>
</evidence>
<dbReference type="RefSeq" id="WP_044350246.1">
    <property type="nucleotide sequence ID" value="NZ_AZAC01000024.1"/>
</dbReference>
<dbReference type="PANTHER" id="PTHR37299:SF1">
    <property type="entry name" value="STAGE 0 SPORULATION PROTEIN A HOMOLOG"/>
    <property type="match status" value="1"/>
</dbReference>
<protein>
    <submittedName>
        <fullName evidence="4">Uncharacterized protein</fullName>
    </submittedName>
</protein>
<dbReference type="GO" id="GO:0003677">
    <property type="term" value="F:DNA binding"/>
    <property type="evidence" value="ECO:0007669"/>
    <property type="project" value="InterPro"/>
</dbReference>
<dbReference type="SUPFAM" id="SSF52172">
    <property type="entry name" value="CheY-like"/>
    <property type="match status" value="1"/>
</dbReference>
<evidence type="ECO:0000313" key="4">
    <source>
        <dbReference type="EMBL" id="KIX12723.1"/>
    </source>
</evidence>
<comment type="caution">
    <text evidence="4">The sequence shown here is derived from an EMBL/GenBank/DDBJ whole genome shotgun (WGS) entry which is preliminary data.</text>
</comment>
<dbReference type="Proteomes" id="UP000032233">
    <property type="component" value="Unassembled WGS sequence"/>
</dbReference>
<dbReference type="GO" id="GO:0000156">
    <property type="term" value="F:phosphorelay response regulator activity"/>
    <property type="evidence" value="ECO:0007669"/>
    <property type="project" value="InterPro"/>
</dbReference>
<dbReference type="PROSITE" id="PS50110">
    <property type="entry name" value="RESPONSE_REGULATORY"/>
    <property type="match status" value="1"/>
</dbReference>
<dbReference type="STRING" id="1429043.X474_17575"/>
<dbReference type="Gene3D" id="3.40.50.2300">
    <property type="match status" value="1"/>
</dbReference>
<dbReference type="InterPro" id="IPR007492">
    <property type="entry name" value="LytTR_DNA-bd_dom"/>
</dbReference>
<evidence type="ECO:0000259" key="3">
    <source>
        <dbReference type="PROSITE" id="PS50930"/>
    </source>
</evidence>
<dbReference type="SMART" id="SM00448">
    <property type="entry name" value="REC"/>
    <property type="match status" value="1"/>
</dbReference>
<dbReference type="InParanoid" id="A0A0D2HQG0"/>
<feature type="domain" description="Response regulatory" evidence="2">
    <location>
        <begin position="5"/>
        <end position="116"/>
    </location>
</feature>
<dbReference type="PROSITE" id="PS50930">
    <property type="entry name" value="HTH_LYTTR"/>
    <property type="match status" value="1"/>
</dbReference>
<feature type="domain" description="HTH LytTR-type" evidence="3">
    <location>
        <begin position="137"/>
        <end position="243"/>
    </location>
</feature>